<dbReference type="Gene3D" id="3.10.450.50">
    <property type="match status" value="1"/>
</dbReference>
<dbReference type="EMBL" id="CP048788">
    <property type="protein sequence ID" value="QJF51833.1"/>
    <property type="molecule type" value="Genomic_DNA"/>
</dbReference>
<dbReference type="SUPFAM" id="SSF54427">
    <property type="entry name" value="NTF2-like"/>
    <property type="match status" value="1"/>
</dbReference>
<dbReference type="InterPro" id="IPR032710">
    <property type="entry name" value="NTF2-like_dom_sf"/>
</dbReference>
<dbReference type="Proteomes" id="UP000503308">
    <property type="component" value="Chromosome"/>
</dbReference>
<organism evidence="2 3">
    <name type="scientific">Roseobacter ponti</name>
    <dbReference type="NCBI Taxonomy" id="1891787"/>
    <lineage>
        <taxon>Bacteria</taxon>
        <taxon>Pseudomonadati</taxon>
        <taxon>Pseudomonadota</taxon>
        <taxon>Alphaproteobacteria</taxon>
        <taxon>Rhodobacterales</taxon>
        <taxon>Roseobacteraceae</taxon>
        <taxon>Roseobacter</taxon>
    </lineage>
</organism>
<dbReference type="KEGG" id="rpon:G3256_12000"/>
<dbReference type="InterPro" id="IPR046860">
    <property type="entry name" value="SnoaL_5"/>
</dbReference>
<dbReference type="AlphaFoldDB" id="A0A858SW03"/>
<gene>
    <name evidence="2" type="ORF">G3256_12000</name>
</gene>
<reference evidence="2 3" key="1">
    <citation type="submission" date="2020-02" db="EMBL/GenBank/DDBJ databases">
        <title>Genome sequence of Roseobacter ponti.</title>
        <authorList>
            <person name="Hollensteiner J."/>
            <person name="Schneider D."/>
            <person name="Poehlein A."/>
            <person name="Daniel R."/>
        </authorList>
    </citation>
    <scope>NUCLEOTIDE SEQUENCE [LARGE SCALE GENOMIC DNA]</scope>
    <source>
        <strain evidence="2 3">DSM 106830</strain>
    </source>
</reference>
<proteinExistence type="predicted"/>
<name>A0A858SW03_9RHOB</name>
<evidence type="ECO:0000313" key="3">
    <source>
        <dbReference type="Proteomes" id="UP000503308"/>
    </source>
</evidence>
<evidence type="ECO:0000259" key="1">
    <source>
        <dbReference type="Pfam" id="PF20409"/>
    </source>
</evidence>
<keyword evidence="3" id="KW-1185">Reference proteome</keyword>
<accession>A0A858SW03</accession>
<sequence>MEDLVETGRKFVQAMRDRQGIANVHDMYAETAESVEAVVPPGRYVRVASGRDAIKAKREDWLAGHEIHRLEADGPYLHPPNRFAVRFEVDVTQKATGRQMNLREIAVYSVEDGRIVREEFFMAPK</sequence>
<feature type="domain" description="SnoaL-like" evidence="1">
    <location>
        <begin position="25"/>
        <end position="121"/>
    </location>
</feature>
<protein>
    <submittedName>
        <fullName evidence="2">Nuclear transport factor 2 family protein</fullName>
    </submittedName>
</protein>
<evidence type="ECO:0000313" key="2">
    <source>
        <dbReference type="EMBL" id="QJF51833.1"/>
    </source>
</evidence>
<dbReference type="RefSeq" id="WP_169641051.1">
    <property type="nucleotide sequence ID" value="NZ_CP048788.1"/>
</dbReference>
<dbReference type="Pfam" id="PF20409">
    <property type="entry name" value="SnoaL_5"/>
    <property type="match status" value="1"/>
</dbReference>